<gene>
    <name evidence="1" type="ORF">PF002_g1252</name>
</gene>
<accession>A0A6A4AHJ3</accession>
<organism evidence="1 2">
    <name type="scientific">Phytophthora fragariae</name>
    <dbReference type="NCBI Taxonomy" id="53985"/>
    <lineage>
        <taxon>Eukaryota</taxon>
        <taxon>Sar</taxon>
        <taxon>Stramenopiles</taxon>
        <taxon>Oomycota</taxon>
        <taxon>Peronosporomycetes</taxon>
        <taxon>Peronosporales</taxon>
        <taxon>Peronosporaceae</taxon>
        <taxon>Phytophthora</taxon>
    </lineage>
</organism>
<dbReference type="Proteomes" id="UP000440367">
    <property type="component" value="Unassembled WGS sequence"/>
</dbReference>
<reference evidence="1 2" key="1">
    <citation type="submission" date="2018-08" db="EMBL/GenBank/DDBJ databases">
        <title>Genomic investigation of the strawberry pathogen Phytophthora fragariae indicates pathogenicity is determined by transcriptional variation in three key races.</title>
        <authorList>
            <person name="Adams T.M."/>
            <person name="Armitage A.D."/>
            <person name="Sobczyk M.K."/>
            <person name="Bates H.J."/>
            <person name="Dunwell J.M."/>
            <person name="Nellist C.F."/>
            <person name="Harrison R.J."/>
        </authorList>
    </citation>
    <scope>NUCLEOTIDE SEQUENCE [LARGE SCALE GENOMIC DNA]</scope>
    <source>
        <strain evidence="1 2">BC-1</strain>
    </source>
</reference>
<dbReference type="AlphaFoldDB" id="A0A6A4AHJ3"/>
<comment type="caution">
    <text evidence="1">The sequence shown here is derived from an EMBL/GenBank/DDBJ whole genome shotgun (WGS) entry which is preliminary data.</text>
</comment>
<name>A0A6A4AHJ3_9STRA</name>
<evidence type="ECO:0000313" key="1">
    <source>
        <dbReference type="EMBL" id="KAE9257198.1"/>
    </source>
</evidence>
<sequence length="221" mass="25725">MKVNHNKHESSRIVSWTALQNGARLLTREIDFSKCVRECTTTQPYQLMTSCVRRDYNTAVFTLIATKPYIGPAREEVERRKQEQMQQSESIVRQTTVVKDEQREQLERIRQSKHATILAHLNAKFPKCSICTTGLICPGFQPNSENPTLCKHCMHENRKHQDQRKAHDRTVTLAYLTQAVEKLGITVDFSEIPDIELDEELEIELEEELEIELEEELEEDE</sequence>
<protein>
    <submittedName>
        <fullName evidence="1">Uncharacterized protein</fullName>
    </submittedName>
</protein>
<evidence type="ECO:0000313" key="2">
    <source>
        <dbReference type="Proteomes" id="UP000440367"/>
    </source>
</evidence>
<proteinExistence type="predicted"/>
<dbReference type="EMBL" id="QXGD01000029">
    <property type="protein sequence ID" value="KAE9257198.1"/>
    <property type="molecule type" value="Genomic_DNA"/>
</dbReference>